<reference evidence="2" key="1">
    <citation type="submission" date="2020-05" db="EMBL/GenBank/DDBJ databases">
        <title>Phylogenomic resolution of chytrid fungi.</title>
        <authorList>
            <person name="Stajich J.E."/>
            <person name="Amses K."/>
            <person name="Simmons R."/>
            <person name="Seto K."/>
            <person name="Myers J."/>
            <person name="Bonds A."/>
            <person name="Quandt C.A."/>
            <person name="Barry K."/>
            <person name="Liu P."/>
            <person name="Grigoriev I."/>
            <person name="Longcore J.E."/>
            <person name="James T.Y."/>
        </authorList>
    </citation>
    <scope>NUCLEOTIDE SEQUENCE</scope>
    <source>
        <strain evidence="2">JEL0379</strain>
    </source>
</reference>
<dbReference type="AlphaFoldDB" id="A0AAD5TGR5"/>
<accession>A0AAD5TGR5</accession>
<feature type="compositionally biased region" description="Basic and acidic residues" evidence="1">
    <location>
        <begin position="1"/>
        <end position="12"/>
    </location>
</feature>
<evidence type="ECO:0000313" key="2">
    <source>
        <dbReference type="EMBL" id="KAJ3175660.1"/>
    </source>
</evidence>
<dbReference type="EMBL" id="JADGJQ010000049">
    <property type="protein sequence ID" value="KAJ3175660.1"/>
    <property type="molecule type" value="Genomic_DNA"/>
</dbReference>
<name>A0AAD5TGR5_9FUNG</name>
<feature type="compositionally biased region" description="Pro residues" evidence="1">
    <location>
        <begin position="20"/>
        <end position="37"/>
    </location>
</feature>
<proteinExistence type="predicted"/>
<organism evidence="2 3">
    <name type="scientific">Geranomyces variabilis</name>
    <dbReference type="NCBI Taxonomy" id="109894"/>
    <lineage>
        <taxon>Eukaryota</taxon>
        <taxon>Fungi</taxon>
        <taxon>Fungi incertae sedis</taxon>
        <taxon>Chytridiomycota</taxon>
        <taxon>Chytridiomycota incertae sedis</taxon>
        <taxon>Chytridiomycetes</taxon>
        <taxon>Spizellomycetales</taxon>
        <taxon>Powellomycetaceae</taxon>
        <taxon>Geranomyces</taxon>
    </lineage>
</organism>
<protein>
    <submittedName>
        <fullName evidence="2">Uncharacterized protein</fullName>
    </submittedName>
</protein>
<evidence type="ECO:0000313" key="3">
    <source>
        <dbReference type="Proteomes" id="UP001212152"/>
    </source>
</evidence>
<evidence type="ECO:0000256" key="1">
    <source>
        <dbReference type="SAM" id="MobiDB-lite"/>
    </source>
</evidence>
<sequence>MPPRIFDPDESGRPPSFTKSPPPMQTSSPPPPDPPPLFLPSIAVSTATVASAQPAPDFVFVVHDNDTQTTTERGTVAALPKISVAKLVEKDEKLVDEVTTAKRRVFDLEQDVQGLTAALAVCEAADGQINQAIRTLISELLTLLSTLPTAQTATTTLSDRLVAIADRYSKDAGASVVRALQDQATAAAAAAAAARSVSNKPYGSTMAGFGGSTMGGLAPKRVLRGAASRLVMGDGLLRAASRMGSATNLG</sequence>
<keyword evidence="3" id="KW-1185">Reference proteome</keyword>
<dbReference type="Proteomes" id="UP001212152">
    <property type="component" value="Unassembled WGS sequence"/>
</dbReference>
<feature type="region of interest" description="Disordered" evidence="1">
    <location>
        <begin position="1"/>
        <end position="37"/>
    </location>
</feature>
<gene>
    <name evidence="2" type="ORF">HDU87_005801</name>
</gene>
<comment type="caution">
    <text evidence="2">The sequence shown here is derived from an EMBL/GenBank/DDBJ whole genome shotgun (WGS) entry which is preliminary data.</text>
</comment>